<feature type="coiled-coil region" evidence="1">
    <location>
        <begin position="424"/>
        <end position="483"/>
    </location>
</feature>
<name>A0A0P1B684_PLAHL</name>
<sequence length="752" mass="85431">MMELEDLYTKQYDAASTIEEEKRMLAKELLNLKSSQLKALYQCEEKIDLVARLESDILSLSKQLQAATAELEASCIEKAIIEKRLSAQMMEQKDFQAEQYAVVAAIEEEKRMLAIEVSALKLSELEALARCKEKDEWLVQLEDKLLILSTRLQASETKLKESSFDTGDEINSARTEISALKERLAAYEMQLEERQAKQYAAMADIKEEKHLLMMEVSALKSSKMEVLAQCEEKNKRVAQLESELSSSSKQLQATMAELETLTLKAENKLRALRTERSVFEGRLSAQMLQLEDLYAKQYDAAATTEEERRMLAKEVSSLKISQLKALTQCEEKIERVARLESDNSSLSKQLQSATSKLEASCIEKAVIEKRLSAKMMELEELQAERCTAVAAVEEEKRMLAIEVSALKRCELEALAQCKKKDECLVQLENKLLILSTQLQASETKLKESRFDTGDEINSARTEISFLRERLAAYEMQLEELQAKQYAAMADIKEEKRLLMMEVSALKSSKMEVLAQCEEKNQHVAQLECKLSSSSKQLQTTIAELEILTSTTDNKLVALRTERSVSDERSTAQMLQLEDLYAKQYDAAAITEEERRMLAKEVLSLKSNQLKAFTQSEENEERVAQLESDNVSLSEQLHAAEAKLEASYVEKSAIKNCLSVQTMQLEDLQAKQYAAAVAVEEDKRVLAIKSSASTSESDFAARDDVRRNPTMSSIPLTLIRTRDRLKVEAEKRRINETNVINRKLRRQNRQRET</sequence>
<accession>A0A0P1B684</accession>
<keyword evidence="3" id="KW-1185">Reference proteome</keyword>
<feature type="coiled-coil region" evidence="1">
    <location>
        <begin position="329"/>
        <end position="384"/>
    </location>
</feature>
<dbReference type="STRING" id="4781.A0A0P1B684"/>
<protein>
    <submittedName>
        <fullName evidence="2">Uncharacterized protein</fullName>
    </submittedName>
</protein>
<dbReference type="OMA" id="LMMEVSA"/>
<keyword evidence="1" id="KW-0175">Coiled coil</keyword>
<evidence type="ECO:0000313" key="3">
    <source>
        <dbReference type="Proteomes" id="UP000054928"/>
    </source>
</evidence>
<dbReference type="Proteomes" id="UP000054928">
    <property type="component" value="Unassembled WGS sequence"/>
</dbReference>
<feature type="coiled-coil region" evidence="1">
    <location>
        <begin position="615"/>
        <end position="642"/>
    </location>
</feature>
<dbReference type="GeneID" id="36402540"/>
<dbReference type="OrthoDB" id="127092at2759"/>
<dbReference type="RefSeq" id="XP_024586104.1">
    <property type="nucleotide sequence ID" value="XM_024720957.1"/>
</dbReference>
<proteinExistence type="predicted"/>
<dbReference type="AlphaFoldDB" id="A0A0P1B684"/>
<organism evidence="2 3">
    <name type="scientific">Plasmopara halstedii</name>
    <name type="common">Downy mildew of sunflower</name>
    <dbReference type="NCBI Taxonomy" id="4781"/>
    <lineage>
        <taxon>Eukaryota</taxon>
        <taxon>Sar</taxon>
        <taxon>Stramenopiles</taxon>
        <taxon>Oomycota</taxon>
        <taxon>Peronosporomycetes</taxon>
        <taxon>Peronosporales</taxon>
        <taxon>Peronosporaceae</taxon>
        <taxon>Plasmopara</taxon>
    </lineage>
</organism>
<feature type="coiled-coil region" evidence="1">
    <location>
        <begin position="138"/>
        <end position="197"/>
    </location>
</feature>
<evidence type="ECO:0000256" key="1">
    <source>
        <dbReference type="SAM" id="Coils"/>
    </source>
</evidence>
<dbReference type="EMBL" id="CCYD01003090">
    <property type="protein sequence ID" value="CEG49735.1"/>
    <property type="molecule type" value="Genomic_DNA"/>
</dbReference>
<feature type="coiled-coil region" evidence="1">
    <location>
        <begin position="223"/>
        <end position="275"/>
    </location>
</feature>
<evidence type="ECO:0000313" key="2">
    <source>
        <dbReference type="EMBL" id="CEG49735.1"/>
    </source>
</evidence>
<reference evidence="3" key="1">
    <citation type="submission" date="2014-09" db="EMBL/GenBank/DDBJ databases">
        <authorList>
            <person name="Sharma Rahul"/>
            <person name="Thines Marco"/>
        </authorList>
    </citation>
    <scope>NUCLEOTIDE SEQUENCE [LARGE SCALE GENOMIC DNA]</scope>
</reference>